<dbReference type="Proteomes" id="UP000646548">
    <property type="component" value="Unassembled WGS sequence"/>
</dbReference>
<dbReference type="EMBL" id="WKFB01000201">
    <property type="protein sequence ID" value="KAF6732002.1"/>
    <property type="molecule type" value="Genomic_DNA"/>
</dbReference>
<dbReference type="AlphaFoldDB" id="A0A834FGC1"/>
<evidence type="ECO:0000313" key="2">
    <source>
        <dbReference type="Proteomes" id="UP000646548"/>
    </source>
</evidence>
<comment type="caution">
    <text evidence="1">The sequence shown here is derived from an EMBL/GenBank/DDBJ whole genome shotgun (WGS) entry which is preliminary data.</text>
</comment>
<proteinExistence type="predicted"/>
<gene>
    <name evidence="1" type="ORF">FQA47_008056</name>
</gene>
<protein>
    <submittedName>
        <fullName evidence="1">Uncharacterized protein</fullName>
    </submittedName>
</protein>
<accession>A0A834FGC1</accession>
<reference evidence="1" key="1">
    <citation type="journal article" name="BMC Genomics">
        <title>Long-read sequencing and de novo genome assembly of marine medaka (Oryzias melastigma).</title>
        <authorList>
            <person name="Liang P."/>
            <person name="Saqib H.S.A."/>
            <person name="Ni X."/>
            <person name="Shen Y."/>
        </authorList>
    </citation>
    <scope>NUCLEOTIDE SEQUENCE</scope>
    <source>
        <strain evidence="1">Bigg-433</strain>
    </source>
</reference>
<evidence type="ECO:0000313" key="1">
    <source>
        <dbReference type="EMBL" id="KAF6732002.1"/>
    </source>
</evidence>
<organism evidence="1 2">
    <name type="scientific">Oryzias melastigma</name>
    <name type="common">Marine medaka</name>
    <dbReference type="NCBI Taxonomy" id="30732"/>
    <lineage>
        <taxon>Eukaryota</taxon>
        <taxon>Metazoa</taxon>
        <taxon>Chordata</taxon>
        <taxon>Craniata</taxon>
        <taxon>Vertebrata</taxon>
        <taxon>Euteleostomi</taxon>
        <taxon>Actinopterygii</taxon>
        <taxon>Neopterygii</taxon>
        <taxon>Teleostei</taxon>
        <taxon>Neoteleostei</taxon>
        <taxon>Acanthomorphata</taxon>
        <taxon>Ovalentaria</taxon>
        <taxon>Atherinomorphae</taxon>
        <taxon>Beloniformes</taxon>
        <taxon>Adrianichthyidae</taxon>
        <taxon>Oryziinae</taxon>
        <taxon>Oryzias</taxon>
    </lineage>
</organism>
<name>A0A834FGC1_ORYME</name>
<sequence length="71" mass="7514">MSADCNQLSASCTCRCPDPLICAAAAGRRTRQAGEQKRGHFLLPPSSRGVTAGLTSLPISSGMNHRFLRAL</sequence>